<organism evidence="1 2">
    <name type="scientific">Phycomyces blakesleeanus (strain ATCC 8743b / DSM 1359 / FGSC 10004 / NBRC 33097 / NRRL 1555)</name>
    <dbReference type="NCBI Taxonomy" id="763407"/>
    <lineage>
        <taxon>Eukaryota</taxon>
        <taxon>Fungi</taxon>
        <taxon>Fungi incertae sedis</taxon>
        <taxon>Mucoromycota</taxon>
        <taxon>Mucoromycotina</taxon>
        <taxon>Mucoromycetes</taxon>
        <taxon>Mucorales</taxon>
        <taxon>Phycomycetaceae</taxon>
        <taxon>Phycomyces</taxon>
    </lineage>
</organism>
<protein>
    <submittedName>
        <fullName evidence="1">Uncharacterized protein</fullName>
    </submittedName>
</protein>
<feature type="non-terminal residue" evidence="1">
    <location>
        <position position="1"/>
    </location>
</feature>
<evidence type="ECO:0000313" key="2">
    <source>
        <dbReference type="Proteomes" id="UP000077315"/>
    </source>
</evidence>
<gene>
    <name evidence="1" type="ORF">PHYBLDRAFT_109513</name>
</gene>
<proteinExistence type="predicted"/>
<evidence type="ECO:0000313" key="1">
    <source>
        <dbReference type="EMBL" id="OAD76681.1"/>
    </source>
</evidence>
<dbReference type="AlphaFoldDB" id="A0A163AZ37"/>
<dbReference type="EMBL" id="KV440975">
    <property type="protein sequence ID" value="OAD76681.1"/>
    <property type="molecule type" value="Genomic_DNA"/>
</dbReference>
<reference evidence="2" key="1">
    <citation type="submission" date="2015-06" db="EMBL/GenBank/DDBJ databases">
        <title>Expansion of signal transduction pathways in fungi by whole-genome duplication.</title>
        <authorList>
            <consortium name="DOE Joint Genome Institute"/>
            <person name="Corrochano L.M."/>
            <person name="Kuo A."/>
            <person name="Marcet-Houben M."/>
            <person name="Polaino S."/>
            <person name="Salamov A."/>
            <person name="Villalobos J.M."/>
            <person name="Alvarez M.I."/>
            <person name="Avalos J."/>
            <person name="Benito E.P."/>
            <person name="Benoit I."/>
            <person name="Burger G."/>
            <person name="Camino L.P."/>
            <person name="Canovas D."/>
            <person name="Cerda-Olmedo E."/>
            <person name="Cheng J.-F."/>
            <person name="Dominguez A."/>
            <person name="Elias M."/>
            <person name="Eslava A.P."/>
            <person name="Glaser F."/>
            <person name="Grimwood J."/>
            <person name="Gutierrez G."/>
            <person name="Heitman J."/>
            <person name="Henrissat B."/>
            <person name="Iturriaga E.A."/>
            <person name="Lang B.F."/>
            <person name="Lavin J.L."/>
            <person name="Lee S."/>
            <person name="Li W."/>
            <person name="Lindquist E."/>
            <person name="Lopez-Garcia S."/>
            <person name="Luque E.M."/>
            <person name="Marcos A.T."/>
            <person name="Martin J."/>
            <person name="McCluskey K."/>
            <person name="Medina H.R."/>
            <person name="Miralles-Duran A."/>
            <person name="Miyazaki A."/>
            <person name="Munoz-Torres E."/>
            <person name="Oguiza J.A."/>
            <person name="Ohm R."/>
            <person name="Olmedo M."/>
            <person name="Orejas M."/>
            <person name="Ortiz-Castellanos L."/>
            <person name="Pisabarro A.G."/>
            <person name="Rodriguez-Romero J."/>
            <person name="Ruiz-Herrera J."/>
            <person name="Ruiz-Vazquez R."/>
            <person name="Sanz C."/>
            <person name="Schackwitz W."/>
            <person name="Schmutz J."/>
            <person name="Shahriari M."/>
            <person name="Shelest E."/>
            <person name="Silva-Franco F."/>
            <person name="Soanes D."/>
            <person name="Syed K."/>
            <person name="Tagua V.G."/>
            <person name="Talbot N.J."/>
            <person name="Thon M."/>
            <person name="De vries R.P."/>
            <person name="Wiebenga A."/>
            <person name="Yadav J.S."/>
            <person name="Braun E.L."/>
            <person name="Baker S."/>
            <person name="Garre V."/>
            <person name="Horwitz B."/>
            <person name="Torres-Martinez S."/>
            <person name="Idnurm A."/>
            <person name="Herrera-Estrella A."/>
            <person name="Gabaldon T."/>
            <person name="Grigoriev I.V."/>
        </authorList>
    </citation>
    <scope>NUCLEOTIDE SEQUENCE [LARGE SCALE GENOMIC DNA]</scope>
    <source>
        <strain evidence="2">NRRL 1555(-)</strain>
    </source>
</reference>
<accession>A0A163AZ37</accession>
<dbReference type="VEuPathDB" id="FungiDB:PHYBLDRAFT_109513"/>
<dbReference type="RefSeq" id="XP_018294721.1">
    <property type="nucleotide sequence ID" value="XM_018428118.1"/>
</dbReference>
<keyword evidence="2" id="KW-1185">Reference proteome</keyword>
<sequence length="73" mass="8717">LCKTTSILFEMIRYSWRNSEDMERSRGYEIFAYLLKQKRDLISPELLELLLVFVGKNSTSPEYVLLFFSFNLI</sequence>
<dbReference type="Proteomes" id="UP000077315">
    <property type="component" value="Unassembled WGS sequence"/>
</dbReference>
<dbReference type="GeneID" id="28989024"/>
<dbReference type="OrthoDB" id="26681at2759"/>
<name>A0A163AZ37_PHYB8</name>
<dbReference type="InParanoid" id="A0A163AZ37"/>